<keyword evidence="2" id="KW-1185">Reference proteome</keyword>
<sequence>MYYILDFRSLGPILAPLNNDEIDKEVDPAHQRKEQVKDVQIVTITIILNQPFSTVNNTMLCLGDEVSRFNLD</sequence>
<dbReference type="AlphaFoldDB" id="A0A834X0K7"/>
<dbReference type="Proteomes" id="UP000634136">
    <property type="component" value="Unassembled WGS sequence"/>
</dbReference>
<gene>
    <name evidence="1" type="ORF">G2W53_010773</name>
</gene>
<proteinExistence type="predicted"/>
<reference evidence="1" key="1">
    <citation type="submission" date="2020-09" db="EMBL/GenBank/DDBJ databases">
        <title>Genome-Enabled Discovery of Anthraquinone Biosynthesis in Senna tora.</title>
        <authorList>
            <person name="Kang S.-H."/>
            <person name="Pandey R.P."/>
            <person name="Lee C.-M."/>
            <person name="Sim J.-S."/>
            <person name="Jeong J.-T."/>
            <person name="Choi B.-S."/>
            <person name="Jung M."/>
            <person name="Ginzburg D."/>
            <person name="Zhao K."/>
            <person name="Won S.Y."/>
            <person name="Oh T.-J."/>
            <person name="Yu Y."/>
            <person name="Kim N.-H."/>
            <person name="Lee O.R."/>
            <person name="Lee T.-H."/>
            <person name="Bashyal P."/>
            <person name="Kim T.-S."/>
            <person name="Lee W.-H."/>
            <person name="Kawkins C."/>
            <person name="Kim C.-K."/>
            <person name="Kim J.S."/>
            <person name="Ahn B.O."/>
            <person name="Rhee S.Y."/>
            <person name="Sohng J.K."/>
        </authorList>
    </citation>
    <scope>NUCLEOTIDE SEQUENCE</scope>
    <source>
        <tissue evidence="1">Leaf</tissue>
    </source>
</reference>
<name>A0A834X0K7_9FABA</name>
<organism evidence="1 2">
    <name type="scientific">Senna tora</name>
    <dbReference type="NCBI Taxonomy" id="362788"/>
    <lineage>
        <taxon>Eukaryota</taxon>
        <taxon>Viridiplantae</taxon>
        <taxon>Streptophyta</taxon>
        <taxon>Embryophyta</taxon>
        <taxon>Tracheophyta</taxon>
        <taxon>Spermatophyta</taxon>
        <taxon>Magnoliopsida</taxon>
        <taxon>eudicotyledons</taxon>
        <taxon>Gunneridae</taxon>
        <taxon>Pentapetalae</taxon>
        <taxon>rosids</taxon>
        <taxon>fabids</taxon>
        <taxon>Fabales</taxon>
        <taxon>Fabaceae</taxon>
        <taxon>Caesalpinioideae</taxon>
        <taxon>Cassia clade</taxon>
        <taxon>Senna</taxon>
    </lineage>
</organism>
<evidence type="ECO:0000313" key="1">
    <source>
        <dbReference type="EMBL" id="KAF7835914.1"/>
    </source>
</evidence>
<evidence type="ECO:0000313" key="2">
    <source>
        <dbReference type="Proteomes" id="UP000634136"/>
    </source>
</evidence>
<dbReference type="EMBL" id="JAAIUW010000004">
    <property type="protein sequence ID" value="KAF7835914.1"/>
    <property type="molecule type" value="Genomic_DNA"/>
</dbReference>
<comment type="caution">
    <text evidence="1">The sequence shown here is derived from an EMBL/GenBank/DDBJ whole genome shotgun (WGS) entry which is preliminary data.</text>
</comment>
<protein>
    <submittedName>
        <fullName evidence="1">Uncharacterized protein</fullName>
    </submittedName>
</protein>
<accession>A0A834X0K7</accession>